<dbReference type="OrthoDB" id="1748993at2759"/>
<accession>A0A7J0EL84</accession>
<keyword evidence="3" id="KW-1185">Reference proteome</keyword>
<proteinExistence type="predicted"/>
<evidence type="ECO:0000313" key="2">
    <source>
        <dbReference type="EMBL" id="GFY86387.1"/>
    </source>
</evidence>
<comment type="caution">
    <text evidence="2">The sequence shown here is derived from an EMBL/GenBank/DDBJ whole genome shotgun (WGS) entry which is preliminary data.</text>
</comment>
<protein>
    <submittedName>
        <fullName evidence="2">Uncharacterized protein</fullName>
    </submittedName>
</protein>
<evidence type="ECO:0000313" key="3">
    <source>
        <dbReference type="Proteomes" id="UP000585474"/>
    </source>
</evidence>
<dbReference type="AlphaFoldDB" id="A0A7J0EL84"/>
<feature type="compositionally biased region" description="Low complexity" evidence="1">
    <location>
        <begin position="8"/>
        <end position="17"/>
    </location>
</feature>
<dbReference type="Proteomes" id="UP000585474">
    <property type="component" value="Unassembled WGS sequence"/>
</dbReference>
<feature type="region of interest" description="Disordered" evidence="1">
    <location>
        <begin position="84"/>
        <end position="114"/>
    </location>
</feature>
<gene>
    <name evidence="2" type="ORF">Acr_05g0000260</name>
</gene>
<organism evidence="2 3">
    <name type="scientific">Actinidia rufa</name>
    <dbReference type="NCBI Taxonomy" id="165716"/>
    <lineage>
        <taxon>Eukaryota</taxon>
        <taxon>Viridiplantae</taxon>
        <taxon>Streptophyta</taxon>
        <taxon>Embryophyta</taxon>
        <taxon>Tracheophyta</taxon>
        <taxon>Spermatophyta</taxon>
        <taxon>Magnoliopsida</taxon>
        <taxon>eudicotyledons</taxon>
        <taxon>Gunneridae</taxon>
        <taxon>Pentapetalae</taxon>
        <taxon>asterids</taxon>
        <taxon>Ericales</taxon>
        <taxon>Actinidiaceae</taxon>
        <taxon>Actinidia</taxon>
    </lineage>
</organism>
<sequence length="190" mass="21571">MHLRSRLLPRSSASSPLDNRAHPMANTSQAPDLEGLYCEIHNMVEQMKIMNENNTRLIQHLTTNHQPPLAAFAPDVVDRTRRTKRLGDSESQSHQSIGRARQNRTPIPPPRSTTQKIRDLDARIDAMNTGVGVLVIVEALIRQIEPPFMDRVMRTRVSSKFKLPTQLGVYEGKTDPMDHLDLYKSLMSLQ</sequence>
<evidence type="ECO:0000256" key="1">
    <source>
        <dbReference type="SAM" id="MobiDB-lite"/>
    </source>
</evidence>
<feature type="region of interest" description="Disordered" evidence="1">
    <location>
        <begin position="1"/>
        <end position="28"/>
    </location>
</feature>
<name>A0A7J0EL84_9ERIC</name>
<reference evidence="2 3" key="1">
    <citation type="submission" date="2019-07" db="EMBL/GenBank/DDBJ databases">
        <title>De Novo Assembly of kiwifruit Actinidia rufa.</title>
        <authorList>
            <person name="Sugita-Konishi S."/>
            <person name="Sato K."/>
            <person name="Mori E."/>
            <person name="Abe Y."/>
            <person name="Kisaki G."/>
            <person name="Hamano K."/>
            <person name="Suezawa K."/>
            <person name="Otani M."/>
            <person name="Fukuda T."/>
            <person name="Manabe T."/>
            <person name="Gomi K."/>
            <person name="Tabuchi M."/>
            <person name="Akimitsu K."/>
            <person name="Kataoka I."/>
        </authorList>
    </citation>
    <scope>NUCLEOTIDE SEQUENCE [LARGE SCALE GENOMIC DNA]</scope>
    <source>
        <strain evidence="3">cv. Fuchu</strain>
    </source>
</reference>
<dbReference type="EMBL" id="BJWL01000005">
    <property type="protein sequence ID" value="GFY86387.1"/>
    <property type="molecule type" value="Genomic_DNA"/>
</dbReference>